<evidence type="ECO:0000256" key="7">
    <source>
        <dbReference type="PROSITE-ProRule" id="PRU00473"/>
    </source>
</evidence>
<keyword evidence="11" id="KW-0966">Cell projection</keyword>
<feature type="region of interest" description="Disordered" evidence="8">
    <location>
        <begin position="260"/>
        <end position="294"/>
    </location>
</feature>
<comment type="subcellular location">
    <subcellularLocation>
        <location evidence="1">Cell membrane</location>
        <topology evidence="1">Single-pass membrane protein</topology>
    </subcellularLocation>
</comment>
<name>A0ABW8JQE0_9GAMM</name>
<dbReference type="InterPro" id="IPR025713">
    <property type="entry name" value="MotB-like_N_dom"/>
</dbReference>
<evidence type="ECO:0000256" key="1">
    <source>
        <dbReference type="ARBA" id="ARBA00004162"/>
    </source>
</evidence>
<dbReference type="SUPFAM" id="SSF103088">
    <property type="entry name" value="OmpA-like"/>
    <property type="match status" value="1"/>
</dbReference>
<feature type="compositionally biased region" description="Low complexity" evidence="8">
    <location>
        <begin position="66"/>
        <end position="81"/>
    </location>
</feature>
<dbReference type="Gene3D" id="3.30.1330.60">
    <property type="entry name" value="OmpA-like domain"/>
    <property type="match status" value="1"/>
</dbReference>
<dbReference type="Pfam" id="PF00691">
    <property type="entry name" value="OmpA"/>
    <property type="match status" value="1"/>
</dbReference>
<dbReference type="PANTHER" id="PTHR30329">
    <property type="entry name" value="STATOR ELEMENT OF FLAGELLAR MOTOR COMPLEX"/>
    <property type="match status" value="1"/>
</dbReference>
<evidence type="ECO:0000256" key="2">
    <source>
        <dbReference type="ARBA" id="ARBA00008914"/>
    </source>
</evidence>
<evidence type="ECO:0000313" key="11">
    <source>
        <dbReference type="EMBL" id="MFK2903316.1"/>
    </source>
</evidence>
<keyword evidence="4 9" id="KW-0812">Transmembrane</keyword>
<protein>
    <submittedName>
        <fullName evidence="11">Flagellar motor protein MotD</fullName>
    </submittedName>
</protein>
<sequence length="335" mass="35436">MRRKRHEEHVNHERWAIPYGDLITLLLAFFVVMYAMSAVNEGKYRVLSQSMMEAFHGTSRVIAPSDMAPSASPSAAPVVDPQANGHGSALTPISLPGSAAQPAPTKEQQNLAAIQHSVEQALQPLIDKKLVVIRRTPNWLEIEIRTDILFPSGVARIAPQAQSVLGSLAGILAPFPNPLRIEGYTDNKPINTAAYPSNWELSAARAASVARLFSDHGVTPSRLGIMGWGEVRPIADNATEDGRNRNRRVMVVVLSDRDGPSRFTMDAGKPATADVNPPAAALPPAAQDAASTGAAETLAVTAPALSAMADVPAAAARPGRAAASERSSTSTESVP</sequence>
<comment type="caution">
    <text evidence="11">The sequence shown here is derived from an EMBL/GenBank/DDBJ whole genome shotgun (WGS) entry which is preliminary data.</text>
</comment>
<evidence type="ECO:0000313" key="12">
    <source>
        <dbReference type="Proteomes" id="UP001620460"/>
    </source>
</evidence>
<feature type="region of interest" description="Disordered" evidence="8">
    <location>
        <begin position="66"/>
        <end position="110"/>
    </location>
</feature>
<dbReference type="RefSeq" id="WP_404630648.1">
    <property type="nucleotide sequence ID" value="NZ_JADIKM010000001.1"/>
</dbReference>
<feature type="region of interest" description="Disordered" evidence="8">
    <location>
        <begin position="311"/>
        <end position="335"/>
    </location>
</feature>
<organism evidence="11 12">
    <name type="scientific">Dyella ginsengisoli</name>
    <dbReference type="NCBI Taxonomy" id="363848"/>
    <lineage>
        <taxon>Bacteria</taxon>
        <taxon>Pseudomonadati</taxon>
        <taxon>Pseudomonadota</taxon>
        <taxon>Gammaproteobacteria</taxon>
        <taxon>Lysobacterales</taxon>
        <taxon>Rhodanobacteraceae</taxon>
        <taxon>Dyella</taxon>
    </lineage>
</organism>
<keyword evidence="6 7" id="KW-0472">Membrane</keyword>
<gene>
    <name evidence="11" type="primary">motD</name>
    <name evidence="11" type="ORF">ISP17_05030</name>
</gene>
<proteinExistence type="inferred from homology"/>
<dbReference type="Proteomes" id="UP001620460">
    <property type="component" value="Unassembled WGS sequence"/>
</dbReference>
<dbReference type="Pfam" id="PF13677">
    <property type="entry name" value="MotB_plug"/>
    <property type="match status" value="1"/>
</dbReference>
<keyword evidence="3" id="KW-1003">Cell membrane</keyword>
<evidence type="ECO:0000256" key="8">
    <source>
        <dbReference type="SAM" id="MobiDB-lite"/>
    </source>
</evidence>
<dbReference type="NCBIfam" id="NF006541">
    <property type="entry name" value="PRK09038.1"/>
    <property type="match status" value="1"/>
</dbReference>
<evidence type="ECO:0000256" key="6">
    <source>
        <dbReference type="ARBA" id="ARBA00023136"/>
    </source>
</evidence>
<dbReference type="InterPro" id="IPR036737">
    <property type="entry name" value="OmpA-like_sf"/>
</dbReference>
<dbReference type="InterPro" id="IPR006665">
    <property type="entry name" value="OmpA-like"/>
</dbReference>
<keyword evidence="11" id="KW-0282">Flagellum</keyword>
<dbReference type="PROSITE" id="PS51123">
    <property type="entry name" value="OMPA_2"/>
    <property type="match status" value="1"/>
</dbReference>
<keyword evidence="5 9" id="KW-1133">Transmembrane helix</keyword>
<evidence type="ECO:0000256" key="5">
    <source>
        <dbReference type="ARBA" id="ARBA00022989"/>
    </source>
</evidence>
<feature type="domain" description="OmpA-like" evidence="10">
    <location>
        <begin position="137"/>
        <end position="257"/>
    </location>
</feature>
<keyword evidence="11" id="KW-0969">Cilium</keyword>
<accession>A0ABW8JQE0</accession>
<dbReference type="CDD" id="cd07185">
    <property type="entry name" value="OmpA_C-like"/>
    <property type="match status" value="1"/>
</dbReference>
<evidence type="ECO:0000256" key="3">
    <source>
        <dbReference type="ARBA" id="ARBA00022475"/>
    </source>
</evidence>
<feature type="transmembrane region" description="Helical" evidence="9">
    <location>
        <begin position="21"/>
        <end position="39"/>
    </location>
</feature>
<reference evidence="11 12" key="1">
    <citation type="submission" date="2020-10" db="EMBL/GenBank/DDBJ databases">
        <title>Phylogeny of dyella-like bacteria.</title>
        <authorList>
            <person name="Fu J."/>
        </authorList>
    </citation>
    <scope>NUCLEOTIDE SEQUENCE [LARGE SCALE GENOMIC DNA]</scope>
    <source>
        <strain evidence="11 12">Gsoil3046</strain>
    </source>
</reference>
<comment type="similarity">
    <text evidence="2">Belongs to the MotB family.</text>
</comment>
<keyword evidence="12" id="KW-1185">Reference proteome</keyword>
<evidence type="ECO:0000259" key="10">
    <source>
        <dbReference type="PROSITE" id="PS51123"/>
    </source>
</evidence>
<dbReference type="InterPro" id="IPR050330">
    <property type="entry name" value="Bact_OuterMem_StrucFunc"/>
</dbReference>
<dbReference type="PRINTS" id="PR01023">
    <property type="entry name" value="NAFLGMOTY"/>
</dbReference>
<dbReference type="EMBL" id="JADIKM010000001">
    <property type="protein sequence ID" value="MFK2903316.1"/>
    <property type="molecule type" value="Genomic_DNA"/>
</dbReference>
<feature type="compositionally biased region" description="Low complexity" evidence="8">
    <location>
        <begin position="277"/>
        <end position="290"/>
    </location>
</feature>
<evidence type="ECO:0000256" key="4">
    <source>
        <dbReference type="ARBA" id="ARBA00022692"/>
    </source>
</evidence>
<dbReference type="PANTHER" id="PTHR30329:SF20">
    <property type="entry name" value="EXPORTED PROTEIN"/>
    <property type="match status" value="1"/>
</dbReference>
<evidence type="ECO:0000256" key="9">
    <source>
        <dbReference type="SAM" id="Phobius"/>
    </source>
</evidence>